<evidence type="ECO:0000256" key="9">
    <source>
        <dbReference type="PROSITE-ProRule" id="PRU10141"/>
    </source>
</evidence>
<dbReference type="PANTHER" id="PTHR24419">
    <property type="entry name" value="INTERLEUKIN-1 RECEPTOR-ASSOCIATED KINASE"/>
    <property type="match status" value="1"/>
</dbReference>
<evidence type="ECO:0000256" key="7">
    <source>
        <dbReference type="ARBA" id="ARBA00047899"/>
    </source>
</evidence>
<gene>
    <name evidence="12" type="ORF">g.20374</name>
</gene>
<evidence type="ECO:0000256" key="10">
    <source>
        <dbReference type="SAM" id="MobiDB-lite"/>
    </source>
</evidence>
<dbReference type="InterPro" id="IPR011009">
    <property type="entry name" value="Kinase-like_dom_sf"/>
</dbReference>
<keyword evidence="6 9" id="KW-0067">ATP-binding</keyword>
<comment type="catalytic activity">
    <reaction evidence="8">
        <text>L-seryl-[protein] + ATP = O-phospho-L-seryl-[protein] + ADP + H(+)</text>
        <dbReference type="Rhea" id="RHEA:17989"/>
        <dbReference type="Rhea" id="RHEA-COMP:9863"/>
        <dbReference type="Rhea" id="RHEA-COMP:11604"/>
        <dbReference type="ChEBI" id="CHEBI:15378"/>
        <dbReference type="ChEBI" id="CHEBI:29999"/>
        <dbReference type="ChEBI" id="CHEBI:30616"/>
        <dbReference type="ChEBI" id="CHEBI:83421"/>
        <dbReference type="ChEBI" id="CHEBI:456216"/>
        <dbReference type="EC" id="2.7.11.1"/>
    </reaction>
</comment>
<dbReference type="GO" id="GO:0072354">
    <property type="term" value="F:histone H3T3 kinase activity"/>
    <property type="evidence" value="ECO:0007669"/>
    <property type="project" value="TreeGrafter"/>
</dbReference>
<dbReference type="SMART" id="SM01331">
    <property type="entry name" value="DUF3635"/>
    <property type="match status" value="1"/>
</dbReference>
<evidence type="ECO:0000256" key="6">
    <source>
        <dbReference type="ARBA" id="ARBA00022840"/>
    </source>
</evidence>
<dbReference type="GO" id="GO:0005524">
    <property type="term" value="F:ATP binding"/>
    <property type="evidence" value="ECO:0007669"/>
    <property type="project" value="UniProtKB-UniRule"/>
</dbReference>
<dbReference type="SUPFAM" id="SSF56112">
    <property type="entry name" value="Protein kinase-like (PK-like)"/>
    <property type="match status" value="1"/>
</dbReference>
<dbReference type="Gene3D" id="1.10.510.10">
    <property type="entry name" value="Transferase(Phosphotransferase) domain 1"/>
    <property type="match status" value="1"/>
</dbReference>
<feature type="non-terminal residue" evidence="12">
    <location>
        <position position="1"/>
    </location>
</feature>
<protein>
    <recommendedName>
        <fullName evidence="1">non-specific serine/threonine protein kinase</fullName>
        <ecNumber evidence="1">2.7.11.1</ecNumber>
    </recommendedName>
</protein>
<organism evidence="12">
    <name type="scientific">Clastoptera arizonana</name>
    <name type="common">Arizona spittle bug</name>
    <dbReference type="NCBI Taxonomy" id="38151"/>
    <lineage>
        <taxon>Eukaryota</taxon>
        <taxon>Metazoa</taxon>
        <taxon>Ecdysozoa</taxon>
        <taxon>Arthropoda</taxon>
        <taxon>Hexapoda</taxon>
        <taxon>Insecta</taxon>
        <taxon>Pterygota</taxon>
        <taxon>Neoptera</taxon>
        <taxon>Paraneoptera</taxon>
        <taxon>Hemiptera</taxon>
        <taxon>Auchenorrhyncha</taxon>
        <taxon>Cercopoidea</taxon>
        <taxon>Clastopteridae</taxon>
        <taxon>Clastoptera</taxon>
    </lineage>
</organism>
<keyword evidence="3" id="KW-0808">Transferase</keyword>
<dbReference type="GO" id="GO:0005634">
    <property type="term" value="C:nucleus"/>
    <property type="evidence" value="ECO:0007669"/>
    <property type="project" value="TreeGrafter"/>
</dbReference>
<evidence type="ECO:0000256" key="1">
    <source>
        <dbReference type="ARBA" id="ARBA00012513"/>
    </source>
</evidence>
<comment type="catalytic activity">
    <reaction evidence="7">
        <text>L-threonyl-[protein] + ATP = O-phospho-L-threonyl-[protein] + ADP + H(+)</text>
        <dbReference type="Rhea" id="RHEA:46608"/>
        <dbReference type="Rhea" id="RHEA-COMP:11060"/>
        <dbReference type="Rhea" id="RHEA-COMP:11605"/>
        <dbReference type="ChEBI" id="CHEBI:15378"/>
        <dbReference type="ChEBI" id="CHEBI:30013"/>
        <dbReference type="ChEBI" id="CHEBI:30616"/>
        <dbReference type="ChEBI" id="CHEBI:61977"/>
        <dbReference type="ChEBI" id="CHEBI:456216"/>
        <dbReference type="EC" id="2.7.11.1"/>
    </reaction>
</comment>
<keyword evidence="4 9" id="KW-0547">Nucleotide-binding</keyword>
<dbReference type="GO" id="GO:0035556">
    <property type="term" value="P:intracellular signal transduction"/>
    <property type="evidence" value="ECO:0007669"/>
    <property type="project" value="TreeGrafter"/>
</dbReference>
<evidence type="ECO:0000256" key="5">
    <source>
        <dbReference type="ARBA" id="ARBA00022777"/>
    </source>
</evidence>
<dbReference type="GO" id="GO:0000278">
    <property type="term" value="P:mitotic cell cycle"/>
    <property type="evidence" value="ECO:0007669"/>
    <property type="project" value="TreeGrafter"/>
</dbReference>
<dbReference type="PROSITE" id="PS50011">
    <property type="entry name" value="PROTEIN_KINASE_DOM"/>
    <property type="match status" value="1"/>
</dbReference>
<evidence type="ECO:0000313" key="12">
    <source>
        <dbReference type="EMBL" id="JAS18532.1"/>
    </source>
</evidence>
<accession>A0A1B6CYH5</accession>
<sequence length="527" mass="60622">EYNSGSDSKYSNTSQRDSCVQCSPKSSKAEYDKNEYNSGSDGNSSNTSQRDSCIQNSPESPKDSNDTYSVSGVTKLFIISDILHKNITTRKKRYVNTERKVVDSNYLDHSSLITSLDMQTEIKDYNTSNTKFGSIIESKLNHTNDEETKISLHLNQTTHHDSQARTVNASDIAFRLILTYSEQDSVVEFSSAYPDNYLQNTKKVGEGVFGEVFLIKKRLKSKVTESVIKILPIEGKLLVNGEVQKTFAEVISELIISQQMSSLQHIENYYTECFCKVNKFWCLKGSYPKRLLEEWQKYDEVKGSDNDSPEIFTNDQLFIVLDLEFGGHSMEGFKFSSARQTFSLFLQIVFTLAVGEQCFEFEHRDLHVGNVLVKKTKDKNANFIIKGLSYNFPTNTIKATIIDYTLSRMVYDGKPIHYDLNNDEDIFKGSGDYQFDIYREMRKLVSDDWSRYVPKTNILWLHYFIEKLIKNVVYTNPKSKIHPKYVNIMQNIMDQLLSFDSAYSCVNYLVSVYTETSDHISCKRVEN</sequence>
<feature type="region of interest" description="Disordered" evidence="10">
    <location>
        <begin position="1"/>
        <end position="67"/>
    </location>
</feature>
<evidence type="ECO:0000259" key="11">
    <source>
        <dbReference type="PROSITE" id="PS50011"/>
    </source>
</evidence>
<keyword evidence="2" id="KW-0723">Serine/threonine-protein kinase</keyword>
<keyword evidence="5" id="KW-0418">Kinase</keyword>
<evidence type="ECO:0000256" key="2">
    <source>
        <dbReference type="ARBA" id="ARBA00022527"/>
    </source>
</evidence>
<dbReference type="PROSITE" id="PS00107">
    <property type="entry name" value="PROTEIN_KINASE_ATP"/>
    <property type="match status" value="1"/>
</dbReference>
<feature type="binding site" evidence="9">
    <location>
        <position position="229"/>
    </location>
    <ligand>
        <name>ATP</name>
        <dbReference type="ChEBI" id="CHEBI:30616"/>
    </ligand>
</feature>
<feature type="domain" description="Protein kinase" evidence="11">
    <location>
        <begin position="198"/>
        <end position="527"/>
    </location>
</feature>
<dbReference type="InterPro" id="IPR024604">
    <property type="entry name" value="GSG2_C"/>
</dbReference>
<proteinExistence type="predicted"/>
<evidence type="ECO:0000256" key="4">
    <source>
        <dbReference type="ARBA" id="ARBA00022741"/>
    </source>
</evidence>
<dbReference type="InterPro" id="IPR000719">
    <property type="entry name" value="Prot_kinase_dom"/>
</dbReference>
<name>A0A1B6CYH5_9HEMI</name>
<feature type="compositionally biased region" description="Low complexity" evidence="10">
    <location>
        <begin position="37"/>
        <end position="48"/>
    </location>
</feature>
<dbReference type="Gene3D" id="3.30.200.20">
    <property type="entry name" value="Phosphorylase Kinase, domain 1"/>
    <property type="match status" value="1"/>
</dbReference>
<evidence type="ECO:0000256" key="8">
    <source>
        <dbReference type="ARBA" id="ARBA00048679"/>
    </source>
</evidence>
<dbReference type="AlphaFoldDB" id="A0A1B6CYH5"/>
<reference evidence="12" key="1">
    <citation type="submission" date="2015-12" db="EMBL/GenBank/DDBJ databases">
        <title>De novo transcriptome assembly of four potential Pierce s Disease insect vectors from Arizona vineyards.</title>
        <authorList>
            <person name="Tassone E.E."/>
        </authorList>
    </citation>
    <scope>NUCLEOTIDE SEQUENCE</scope>
</reference>
<feature type="compositionally biased region" description="Polar residues" evidence="10">
    <location>
        <begin position="1"/>
        <end position="26"/>
    </location>
</feature>
<dbReference type="Pfam" id="PF12330">
    <property type="entry name" value="Haspin_kinase"/>
    <property type="match status" value="1"/>
</dbReference>
<dbReference type="EC" id="2.7.11.1" evidence="1"/>
<dbReference type="InterPro" id="IPR017441">
    <property type="entry name" value="Protein_kinase_ATP_BS"/>
</dbReference>
<evidence type="ECO:0000256" key="3">
    <source>
        <dbReference type="ARBA" id="ARBA00022679"/>
    </source>
</evidence>
<dbReference type="EMBL" id="GEDC01018766">
    <property type="protein sequence ID" value="JAS18532.1"/>
    <property type="molecule type" value="Transcribed_RNA"/>
</dbReference>
<dbReference type="PANTHER" id="PTHR24419:SF18">
    <property type="entry name" value="SERINE_THREONINE-PROTEIN KINASE HASPIN"/>
    <property type="match status" value="1"/>
</dbReference>
<dbReference type="GO" id="GO:0005737">
    <property type="term" value="C:cytoplasm"/>
    <property type="evidence" value="ECO:0007669"/>
    <property type="project" value="TreeGrafter"/>
</dbReference>
<feature type="compositionally biased region" description="Polar residues" evidence="10">
    <location>
        <begin position="49"/>
        <end position="59"/>
    </location>
</feature>